<dbReference type="EMBL" id="LKCW01000075">
    <property type="protein sequence ID" value="KPM40822.1"/>
    <property type="molecule type" value="Genomic_DNA"/>
</dbReference>
<organism evidence="1 2">
    <name type="scientific">Neonectria ditissima</name>
    <dbReference type="NCBI Taxonomy" id="78410"/>
    <lineage>
        <taxon>Eukaryota</taxon>
        <taxon>Fungi</taxon>
        <taxon>Dikarya</taxon>
        <taxon>Ascomycota</taxon>
        <taxon>Pezizomycotina</taxon>
        <taxon>Sordariomycetes</taxon>
        <taxon>Hypocreomycetidae</taxon>
        <taxon>Hypocreales</taxon>
        <taxon>Nectriaceae</taxon>
        <taxon>Neonectria</taxon>
    </lineage>
</organism>
<accession>A0A0P7BDV0</accession>
<evidence type="ECO:0000313" key="1">
    <source>
        <dbReference type="EMBL" id="KPM40822.1"/>
    </source>
</evidence>
<dbReference type="AlphaFoldDB" id="A0A0P7BDV0"/>
<evidence type="ECO:0000313" key="2">
    <source>
        <dbReference type="Proteomes" id="UP000050424"/>
    </source>
</evidence>
<keyword evidence="2" id="KW-1185">Reference proteome</keyword>
<dbReference type="Proteomes" id="UP000050424">
    <property type="component" value="Unassembled WGS sequence"/>
</dbReference>
<proteinExistence type="predicted"/>
<sequence>MSFPEAGDVLAILTYSEKPAETREEVKWSQQLREKRNNYHPFKAQDKSKGNITVIFADFIAKVSDAQKEGDDWIVTIDDRFHMLYQHIIWARTIQGNGPDRTKTLAKQFSSGDFSSFGSLVGERLQIF</sequence>
<reference evidence="1 2" key="1">
    <citation type="submission" date="2015-09" db="EMBL/GenBank/DDBJ databases">
        <title>Draft genome of a European isolate of the apple canker pathogen Neonectria ditissima.</title>
        <authorList>
            <person name="Gomez-Cortecero A."/>
            <person name="Harrison R.J."/>
            <person name="Armitage A.D."/>
        </authorList>
    </citation>
    <scope>NUCLEOTIDE SEQUENCE [LARGE SCALE GENOMIC DNA]</scope>
    <source>
        <strain evidence="1 2">R09/05</strain>
    </source>
</reference>
<protein>
    <submittedName>
        <fullName evidence="1">Uncharacterized protein</fullName>
    </submittedName>
</protein>
<name>A0A0P7BDV0_9HYPO</name>
<gene>
    <name evidence="1" type="ORF">AK830_g5682</name>
</gene>
<comment type="caution">
    <text evidence="1">The sequence shown here is derived from an EMBL/GenBank/DDBJ whole genome shotgun (WGS) entry which is preliminary data.</text>
</comment>